<organism evidence="2 3">
    <name type="scientific">Callosobruchus maculatus</name>
    <name type="common">Southern cowpea weevil</name>
    <name type="synonym">Pulse bruchid</name>
    <dbReference type="NCBI Taxonomy" id="64391"/>
    <lineage>
        <taxon>Eukaryota</taxon>
        <taxon>Metazoa</taxon>
        <taxon>Ecdysozoa</taxon>
        <taxon>Arthropoda</taxon>
        <taxon>Hexapoda</taxon>
        <taxon>Insecta</taxon>
        <taxon>Pterygota</taxon>
        <taxon>Neoptera</taxon>
        <taxon>Endopterygota</taxon>
        <taxon>Coleoptera</taxon>
        <taxon>Polyphaga</taxon>
        <taxon>Cucujiformia</taxon>
        <taxon>Chrysomeloidea</taxon>
        <taxon>Chrysomelidae</taxon>
        <taxon>Bruchinae</taxon>
        <taxon>Bruchini</taxon>
        <taxon>Callosobruchus</taxon>
    </lineage>
</organism>
<sequence length="308" mass="35471">WPPCKEPSKFKRLLLSSPESKDDWQLYQINRFFYKTDDYEKAQKKLRLAELTSDLQTDGEDSCLKKRRRMRPRKLVSSGDESESDDTINTSIVTSRPPPVQLPQIVREISSPNVNRVEVDTLNTPSTSRTYKCQLDAAISTEQASFLKIARLLSHIKEQNNQIIEQNKQLLSFFQNRPNTEIGLNEEDFPTPIPLKTGENLKVFEDFLNTITQLKGFVNYLSKLGGKDVPSRTNRIIKEVLNDALARDYNFYGKRNKKAFCQLNLKKAVIEAVKLGDPSSTEKDIEDAIKIWLKHAPERLQRNGKQQK</sequence>
<dbReference type="AlphaFoldDB" id="A0A653D7V6"/>
<gene>
    <name evidence="2" type="ORF">CALMAC_LOCUS15205</name>
</gene>
<feature type="non-terminal residue" evidence="2">
    <location>
        <position position="1"/>
    </location>
</feature>
<reference evidence="2 3" key="1">
    <citation type="submission" date="2019-01" db="EMBL/GenBank/DDBJ databases">
        <authorList>
            <person name="Sayadi A."/>
        </authorList>
    </citation>
    <scope>NUCLEOTIDE SEQUENCE [LARGE SCALE GENOMIC DNA]</scope>
</reference>
<feature type="region of interest" description="Disordered" evidence="1">
    <location>
        <begin position="59"/>
        <end position="97"/>
    </location>
</feature>
<evidence type="ECO:0000256" key="1">
    <source>
        <dbReference type="SAM" id="MobiDB-lite"/>
    </source>
</evidence>
<dbReference type="PANTHER" id="PTHR34153:SF2">
    <property type="entry name" value="SI:CH211-262H13.3-RELATED"/>
    <property type="match status" value="1"/>
</dbReference>
<proteinExistence type="predicted"/>
<name>A0A653D7V6_CALMS</name>
<protein>
    <submittedName>
        <fullName evidence="2">Uncharacterized protein</fullName>
    </submittedName>
</protein>
<accession>A0A653D7V6</accession>
<dbReference type="Proteomes" id="UP000410492">
    <property type="component" value="Unassembled WGS sequence"/>
</dbReference>
<feature type="compositionally biased region" description="Basic residues" evidence="1">
    <location>
        <begin position="65"/>
        <end position="74"/>
    </location>
</feature>
<evidence type="ECO:0000313" key="3">
    <source>
        <dbReference type="Proteomes" id="UP000410492"/>
    </source>
</evidence>
<dbReference type="OrthoDB" id="10053513at2759"/>
<dbReference type="PANTHER" id="PTHR34153">
    <property type="entry name" value="SI:CH211-262H13.3-RELATED-RELATED"/>
    <property type="match status" value="1"/>
</dbReference>
<keyword evidence="3" id="KW-1185">Reference proteome</keyword>
<dbReference type="EMBL" id="CAACVG010010630">
    <property type="protein sequence ID" value="VEN56269.1"/>
    <property type="molecule type" value="Genomic_DNA"/>
</dbReference>
<evidence type="ECO:0000313" key="2">
    <source>
        <dbReference type="EMBL" id="VEN56269.1"/>
    </source>
</evidence>